<proteinExistence type="predicted"/>
<feature type="non-terminal residue" evidence="3">
    <location>
        <position position="94"/>
    </location>
</feature>
<feature type="region of interest" description="Disordered" evidence="1">
    <location>
        <begin position="1"/>
        <end position="22"/>
    </location>
</feature>
<keyword evidence="2" id="KW-0472">Membrane</keyword>
<evidence type="ECO:0000256" key="2">
    <source>
        <dbReference type="SAM" id="Phobius"/>
    </source>
</evidence>
<keyword evidence="2" id="KW-1133">Transmembrane helix</keyword>
<dbReference type="EMBL" id="QGMF01000883">
    <property type="protein sequence ID" value="TVY13684.1"/>
    <property type="molecule type" value="Genomic_DNA"/>
</dbReference>
<sequence>MEVLQGTRLPLPSPKPTQKLTPAPTELALQTITLYHDLTPYLTPFHRALSTLYTRTYPLLLPLANRLLILAHDSPALISVALLLLFLLVAMRIL</sequence>
<gene>
    <name evidence="3" type="ORF">LARI1_G008838</name>
</gene>
<organism evidence="3 4">
    <name type="scientific">Lachnellula arida</name>
    <dbReference type="NCBI Taxonomy" id="1316785"/>
    <lineage>
        <taxon>Eukaryota</taxon>
        <taxon>Fungi</taxon>
        <taxon>Dikarya</taxon>
        <taxon>Ascomycota</taxon>
        <taxon>Pezizomycotina</taxon>
        <taxon>Leotiomycetes</taxon>
        <taxon>Helotiales</taxon>
        <taxon>Lachnaceae</taxon>
        <taxon>Lachnellula</taxon>
    </lineage>
</organism>
<dbReference type="Proteomes" id="UP000469559">
    <property type="component" value="Unassembled WGS sequence"/>
</dbReference>
<evidence type="ECO:0000313" key="3">
    <source>
        <dbReference type="EMBL" id="TVY13684.1"/>
    </source>
</evidence>
<dbReference type="AlphaFoldDB" id="A0A8T9B122"/>
<evidence type="ECO:0000256" key="1">
    <source>
        <dbReference type="SAM" id="MobiDB-lite"/>
    </source>
</evidence>
<keyword evidence="2" id="KW-0812">Transmembrane</keyword>
<dbReference type="OrthoDB" id="10417018at2759"/>
<protein>
    <submittedName>
        <fullName evidence="3">Uncharacterized protein</fullName>
    </submittedName>
</protein>
<reference evidence="3 4" key="1">
    <citation type="submission" date="2018-05" db="EMBL/GenBank/DDBJ databases">
        <title>Whole genome sequencing for identification of molecular markers to develop diagnostic detection tools for the regulated plant pathogen Lachnellula willkommii.</title>
        <authorList>
            <person name="Giroux E."/>
            <person name="Bilodeau G."/>
        </authorList>
    </citation>
    <scope>NUCLEOTIDE SEQUENCE [LARGE SCALE GENOMIC DNA]</scope>
    <source>
        <strain evidence="3 4">CBS 203.66</strain>
    </source>
</reference>
<feature type="transmembrane region" description="Helical" evidence="2">
    <location>
        <begin position="67"/>
        <end position="90"/>
    </location>
</feature>
<comment type="caution">
    <text evidence="3">The sequence shown here is derived from an EMBL/GenBank/DDBJ whole genome shotgun (WGS) entry which is preliminary data.</text>
</comment>
<evidence type="ECO:0000313" key="4">
    <source>
        <dbReference type="Proteomes" id="UP000469559"/>
    </source>
</evidence>
<name>A0A8T9B122_9HELO</name>
<keyword evidence="4" id="KW-1185">Reference proteome</keyword>
<accession>A0A8T9B122</accession>